<dbReference type="AlphaFoldDB" id="A0A0A7CNC6"/>
<sequence>MHLVYAASTLLAAAVHATTYPTYTITSVDMADPSAASAMKDALRATGIVALKGIPKFETTRLAYVAAAESCVATPHADVMRKLMVDGTQRRTLSTNVDLGTVPASLLQACPEYVAALGDFNALLNTATATFAKLLDGDDATLVSDIVEQGKHLEHFHAYTNPEAPAPVRDDHEYSLEAHTDLGGGLFTSAPVFFNANHQIVPNPDPTTGLYIQVNNEWVQPVLKSDELIFMAGEGWAQWINPDAPTDLHFPAVVHAMKMPRDASSDIVRGFHGRMLLLSDDMVLKNNNLRFRDFNNRNARYLQAPLSDVSFPSLACASRPRSLVSLAASDSSCTLGIWAPGNTSAANVTADLCMFHCNAINMPEDTALCKSMGCVQSSSIPNGGTDCWMICVQKYTDAECPSKAQKCVDQKLTCDGKDLTYAPATKNPTTAVTTAPANSTGAPTTAPTKAGSSASTAALSAFVLVAAAAAL</sequence>
<dbReference type="EMBL" id="KM038479">
    <property type="protein sequence ID" value="AIG55940.1"/>
    <property type="molecule type" value="Genomic_DNA"/>
</dbReference>
<keyword evidence="5" id="KW-1185">Reference proteome</keyword>
<evidence type="ECO:0000313" key="5">
    <source>
        <dbReference type="Proteomes" id="UP000243579"/>
    </source>
</evidence>
<dbReference type="Proteomes" id="UP000243579">
    <property type="component" value="Unassembled WGS sequence"/>
</dbReference>
<accession>A0A0A7CNC6</accession>
<proteinExistence type="predicted"/>
<evidence type="ECO:0000313" key="4">
    <source>
        <dbReference type="EMBL" id="OQR92213.1"/>
    </source>
</evidence>
<keyword evidence="2" id="KW-0732">Signal</keyword>
<feature type="region of interest" description="Disordered" evidence="1">
    <location>
        <begin position="430"/>
        <end position="449"/>
    </location>
</feature>
<dbReference type="PANTHER" id="PTHR40855">
    <property type="entry name" value="DIOX_N DOMAIN-CONTAINING PROTEIN"/>
    <property type="match status" value="1"/>
</dbReference>
<evidence type="ECO:0000313" key="3">
    <source>
        <dbReference type="EMBL" id="AIG55940.1"/>
    </source>
</evidence>
<dbReference type="EMBL" id="JNBR01000475">
    <property type="protein sequence ID" value="OQR92213.1"/>
    <property type="molecule type" value="Genomic_DNA"/>
</dbReference>
<feature type="signal peptide" evidence="2">
    <location>
        <begin position="1"/>
        <end position="17"/>
    </location>
</feature>
<feature type="chain" id="PRO_5002027408" evidence="2">
    <location>
        <begin position="18"/>
        <end position="471"/>
    </location>
</feature>
<dbReference type="Gene3D" id="2.60.120.330">
    <property type="entry name" value="B-lactam Antibiotic, Isopenicillin N Synthase, Chain"/>
    <property type="match status" value="1"/>
</dbReference>
<gene>
    <name evidence="4" type="ORF">ACHHYP_03951</name>
</gene>
<name>A0A0A7CNC6_ACHHY</name>
<dbReference type="InterPro" id="IPR027443">
    <property type="entry name" value="IPNS-like_sf"/>
</dbReference>
<evidence type="ECO:0000256" key="2">
    <source>
        <dbReference type="SAM" id="SignalP"/>
    </source>
</evidence>
<evidence type="ECO:0000256" key="1">
    <source>
        <dbReference type="SAM" id="MobiDB-lite"/>
    </source>
</evidence>
<protein>
    <submittedName>
        <fullName evidence="3">Secreted protein</fullName>
    </submittedName>
</protein>
<dbReference type="OrthoDB" id="67124at2759"/>
<organism evidence="3">
    <name type="scientific">Achlya hypogyna</name>
    <name type="common">Oomycete</name>
    <name type="synonym">Protoachlya hypogyna</name>
    <dbReference type="NCBI Taxonomy" id="1202772"/>
    <lineage>
        <taxon>Eukaryota</taxon>
        <taxon>Sar</taxon>
        <taxon>Stramenopiles</taxon>
        <taxon>Oomycota</taxon>
        <taxon>Saprolegniomycetes</taxon>
        <taxon>Saprolegniales</taxon>
        <taxon>Achlyaceae</taxon>
        <taxon>Achlya</taxon>
    </lineage>
</organism>
<reference evidence="3 5" key="1">
    <citation type="journal article" date="2014" name="Genome Biol. Evol.">
        <title>The secreted proteins of Achlya hypogyna and Thraustotheca clavata identify the ancestral oomycete secretome and reveal gene acquisitions by horizontal gene transfer.</title>
        <authorList>
            <person name="Misner I."/>
            <person name="Blouin N."/>
            <person name="Leonard G."/>
            <person name="Richards T.A."/>
            <person name="Lane C.E."/>
        </authorList>
    </citation>
    <scope>NUCLEOTIDE SEQUENCE</scope>
    <source>
        <strain evidence="3 5">ATCC 48635</strain>
    </source>
</reference>
<dbReference type="PANTHER" id="PTHR40855:SF1">
    <property type="entry name" value="CLAVAMINATE SYNTHASE-LIKE PROTEIN"/>
    <property type="match status" value="1"/>
</dbReference>
<dbReference type="SUPFAM" id="SSF51197">
    <property type="entry name" value="Clavaminate synthase-like"/>
    <property type="match status" value="1"/>
</dbReference>